<feature type="compositionally biased region" description="Basic and acidic residues" evidence="4">
    <location>
        <begin position="796"/>
        <end position="807"/>
    </location>
</feature>
<feature type="compositionally biased region" description="Low complexity" evidence="4">
    <location>
        <begin position="663"/>
        <end position="676"/>
    </location>
</feature>
<feature type="compositionally biased region" description="Low complexity" evidence="4">
    <location>
        <begin position="405"/>
        <end position="417"/>
    </location>
</feature>
<evidence type="ECO:0000313" key="7">
    <source>
        <dbReference type="Proteomes" id="UP000827892"/>
    </source>
</evidence>
<gene>
    <name evidence="6" type="ORF">L3Y34_015251</name>
</gene>
<proteinExistence type="predicted"/>
<dbReference type="Proteomes" id="UP000827892">
    <property type="component" value="Chromosome I"/>
</dbReference>
<dbReference type="InterPro" id="IPR006630">
    <property type="entry name" value="La_HTH"/>
</dbReference>
<dbReference type="InterPro" id="IPR036388">
    <property type="entry name" value="WH-like_DNA-bd_sf"/>
</dbReference>
<feature type="region of interest" description="Disordered" evidence="4">
    <location>
        <begin position="695"/>
        <end position="747"/>
    </location>
</feature>
<feature type="compositionally biased region" description="Polar residues" evidence="4">
    <location>
        <begin position="376"/>
        <end position="385"/>
    </location>
</feature>
<feature type="compositionally biased region" description="Low complexity" evidence="4">
    <location>
        <begin position="536"/>
        <end position="551"/>
    </location>
</feature>
<keyword evidence="1" id="KW-0597">Phosphoprotein</keyword>
<dbReference type="SUPFAM" id="SSF46785">
    <property type="entry name" value="Winged helix' DNA-binding domain"/>
    <property type="match status" value="1"/>
</dbReference>
<dbReference type="PANTHER" id="PTHR22792:SF131">
    <property type="entry name" value="LA-RELATED PROTEIN LARP4B"/>
    <property type="match status" value="1"/>
</dbReference>
<evidence type="ECO:0000259" key="5">
    <source>
        <dbReference type="PROSITE" id="PS50961"/>
    </source>
</evidence>
<feature type="compositionally biased region" description="Low complexity" evidence="4">
    <location>
        <begin position="54"/>
        <end position="80"/>
    </location>
</feature>
<feature type="compositionally biased region" description="Basic and acidic residues" evidence="4">
    <location>
        <begin position="698"/>
        <end position="737"/>
    </location>
</feature>
<accession>A0AAE9DUP1</accession>
<dbReference type="PROSITE" id="PS50961">
    <property type="entry name" value="HTH_LA"/>
    <property type="match status" value="1"/>
</dbReference>
<dbReference type="KEGG" id="cbr:CBG_11993"/>
<dbReference type="GO" id="GO:0003723">
    <property type="term" value="F:RNA binding"/>
    <property type="evidence" value="ECO:0007669"/>
    <property type="project" value="UniProtKB-UniRule"/>
</dbReference>
<feature type="region of interest" description="Disordered" evidence="4">
    <location>
        <begin position="359"/>
        <end position="676"/>
    </location>
</feature>
<dbReference type="InterPro" id="IPR045180">
    <property type="entry name" value="La_dom_prot"/>
</dbReference>
<evidence type="ECO:0000256" key="3">
    <source>
        <dbReference type="PROSITE-ProRule" id="PRU00332"/>
    </source>
</evidence>
<feature type="region of interest" description="Disordered" evidence="4">
    <location>
        <begin position="44"/>
        <end position="85"/>
    </location>
</feature>
<feature type="compositionally biased region" description="Low complexity" evidence="4">
    <location>
        <begin position="472"/>
        <end position="489"/>
    </location>
</feature>
<dbReference type="Pfam" id="PF26088">
    <property type="entry name" value="RRM_LARP4"/>
    <property type="match status" value="1"/>
</dbReference>
<feature type="region of interest" description="Disordered" evidence="4">
    <location>
        <begin position="283"/>
        <end position="310"/>
    </location>
</feature>
<evidence type="ECO:0000256" key="2">
    <source>
        <dbReference type="ARBA" id="ARBA00022884"/>
    </source>
</evidence>
<protein>
    <recommendedName>
        <fullName evidence="5">HTH La-type RNA-binding domain-containing protein</fullName>
    </recommendedName>
</protein>
<feature type="compositionally biased region" description="Low complexity" evidence="4">
    <location>
        <begin position="613"/>
        <end position="624"/>
    </location>
</feature>
<feature type="domain" description="HTH La-type RNA-binding" evidence="5">
    <location>
        <begin position="127"/>
        <end position="216"/>
    </location>
</feature>
<feature type="region of interest" description="Disordered" evidence="4">
    <location>
        <begin position="796"/>
        <end position="815"/>
    </location>
</feature>
<dbReference type="Gene3D" id="1.10.10.10">
    <property type="entry name" value="Winged helix-like DNA-binding domain superfamily/Winged helix DNA-binding domain"/>
    <property type="match status" value="1"/>
</dbReference>
<dbReference type="PANTHER" id="PTHR22792">
    <property type="entry name" value="LUPUS LA PROTEIN-RELATED"/>
    <property type="match status" value="1"/>
</dbReference>
<feature type="compositionally biased region" description="Low complexity" evidence="4">
    <location>
        <begin position="574"/>
        <end position="602"/>
    </location>
</feature>
<dbReference type="InterPro" id="IPR058699">
    <property type="entry name" value="RRM_LARP4/4B"/>
</dbReference>
<dbReference type="AlphaFoldDB" id="A0AAE9DUP1"/>
<evidence type="ECO:0000313" key="6">
    <source>
        <dbReference type="EMBL" id="ULU11710.1"/>
    </source>
</evidence>
<sequence length="815" mass="91323">MDTFEFDSDAFYICTEIAPQNFVVQKAIQIDKSQIERMLGKIDEKGAADPPNPSDHSVGSSSAHSPGRTSPSTLGSSGSSDAPPIPFWFDRECRDRLMMLGPQPQMPPNFSFPSSSNHFGPPVPSPPQTHEDLRLQLKNQLEYYFSRENLISDRYLKCQMDSEHFVPIAVVAGFPKIRRLTDDVDLIVEALKESMIVELDENCEKVRPISKRTTLIIREIPEDRREVVVDLLRNGPQFSELKYGLNDSWYVTFDNELDTQIAYVDVQHKTNEITDRRVCARIKAGGPPTTGSSDTQNGERANAPTPVVNGDSVAQPKLRELGASLNGIGLVPVASYRHGEPILSQFKYQTKTCQFAGNSLGVTTSMPPQPPPPPHSQTLNDQQPPQHFFYQPMVPSTPRNFDEYSTASSNSTHTTTSNYQNRSCSSGVGNGPHHNNTFYESRSSFSNSNEWRGRGGNAPQFQNNYNHKESNGRSNSSRGSWRGRNGTSNTNTLNHQNHRQDVQHNNWRNDQNIPQSNWRNDQNVPQNNWRSEQNGHHQNNQNWRNQQNGHHNNGRNDQKTLPSNQWWLSPNTGNQNRRPYNNNHNNRQNPLVASSSSSNASSKYDAVETTTISEQNASSLSSQSVPRTNQQYTPPTPSEMPPPPVWPAPSFDRRRKSSEASVTTITTATNTLTPSTPVISVDDFPAFSKPEPVVVENTKPKETKEKETKEKKDEPITEKPKKVEPTKMTAVEKEKLRSPSTSAAVAPIPVSTPSFAFEENAFPSLPKKIEPVKPPQKPTFSSVAAGRRNALKQMVPEKKTSYAEKLKQRQALLRK</sequence>
<dbReference type="SMART" id="SM00715">
    <property type="entry name" value="LA"/>
    <property type="match status" value="1"/>
</dbReference>
<feature type="compositionally biased region" description="Polar residues" evidence="4">
    <location>
        <begin position="503"/>
        <end position="532"/>
    </location>
</feature>
<evidence type="ECO:0000256" key="4">
    <source>
        <dbReference type="SAM" id="MobiDB-lite"/>
    </source>
</evidence>
<feature type="compositionally biased region" description="Polar residues" evidence="4">
    <location>
        <begin position="289"/>
        <end position="299"/>
    </location>
</feature>
<evidence type="ECO:0000256" key="1">
    <source>
        <dbReference type="ARBA" id="ARBA00022553"/>
    </source>
</evidence>
<name>A0AAE9DUP1_CAEBR</name>
<dbReference type="OMA" id="DRYLKCQ"/>
<reference evidence="6 7" key="1">
    <citation type="submission" date="2022-05" db="EMBL/GenBank/DDBJ databases">
        <title>Chromosome-level reference genomes for two strains of Caenorhabditis briggsae: an improved platform for comparative genomics.</title>
        <authorList>
            <person name="Stevens L."/>
            <person name="Andersen E.C."/>
        </authorList>
    </citation>
    <scope>NUCLEOTIDE SEQUENCE [LARGE SCALE GENOMIC DNA]</scope>
    <source>
        <strain evidence="6">QX1410_ONT</strain>
        <tissue evidence="6">Whole-organism</tissue>
    </source>
</reference>
<dbReference type="EMBL" id="CP090891">
    <property type="protein sequence ID" value="ULU11710.1"/>
    <property type="molecule type" value="Genomic_DNA"/>
</dbReference>
<feature type="compositionally biased region" description="Pro residues" evidence="4">
    <location>
        <begin position="634"/>
        <end position="647"/>
    </location>
</feature>
<dbReference type="Pfam" id="PF05383">
    <property type="entry name" value="La"/>
    <property type="match status" value="1"/>
</dbReference>
<feature type="compositionally biased region" description="Polar residues" evidence="4">
    <location>
        <begin position="418"/>
        <end position="450"/>
    </location>
</feature>
<dbReference type="InterPro" id="IPR036390">
    <property type="entry name" value="WH_DNA-bd_sf"/>
</dbReference>
<feature type="compositionally biased region" description="Polar residues" evidence="4">
    <location>
        <begin position="559"/>
        <end position="573"/>
    </location>
</feature>
<keyword evidence="2 3" id="KW-0694">RNA-binding</keyword>
<organism evidence="6 7">
    <name type="scientific">Caenorhabditis briggsae</name>
    <dbReference type="NCBI Taxonomy" id="6238"/>
    <lineage>
        <taxon>Eukaryota</taxon>
        <taxon>Metazoa</taxon>
        <taxon>Ecdysozoa</taxon>
        <taxon>Nematoda</taxon>
        <taxon>Chromadorea</taxon>
        <taxon>Rhabditida</taxon>
        <taxon>Rhabditina</taxon>
        <taxon>Rhabditomorpha</taxon>
        <taxon>Rhabditoidea</taxon>
        <taxon>Rhabditidae</taxon>
        <taxon>Peloderinae</taxon>
        <taxon>Caenorhabditis</taxon>
    </lineage>
</organism>